<dbReference type="EMBL" id="QUTC01010046">
    <property type="protein sequence ID" value="RHY40805.1"/>
    <property type="molecule type" value="Genomic_DNA"/>
</dbReference>
<dbReference type="InterPro" id="IPR007511">
    <property type="entry name" value="DUF501"/>
</dbReference>
<dbReference type="Pfam" id="PF04417">
    <property type="entry name" value="DUF501"/>
    <property type="match status" value="1"/>
</dbReference>
<evidence type="ECO:0000313" key="1">
    <source>
        <dbReference type="EMBL" id="RHY40805.1"/>
    </source>
</evidence>
<dbReference type="VEuPathDB" id="FungiDB:H257_05796"/>
<protein>
    <recommendedName>
        <fullName evidence="3">DUF501 domain-containing protein</fullName>
    </recommendedName>
</protein>
<name>A0A397CEN9_APHAT</name>
<dbReference type="PANTHER" id="PTHR37163">
    <property type="entry name" value="CONSERVED PROTEIN"/>
    <property type="match status" value="1"/>
</dbReference>
<reference evidence="1 2" key="1">
    <citation type="submission" date="2018-08" db="EMBL/GenBank/DDBJ databases">
        <title>Aphanomyces genome sequencing and annotation.</title>
        <authorList>
            <person name="Minardi D."/>
            <person name="Oidtmann B."/>
            <person name="Van Der Giezen M."/>
            <person name="Studholme D.J."/>
        </authorList>
    </citation>
    <scope>NUCLEOTIDE SEQUENCE [LARGE SCALE GENOMIC DNA]</scope>
    <source>
        <strain evidence="1 2">SA</strain>
    </source>
</reference>
<dbReference type="AlphaFoldDB" id="A0A397CEN9"/>
<sequence>MTDIRLPPSTSAVTDESSTFLDLGDLAPALPSPSQAEPDDIIEGIPCEVVDPTVLAAIARNLGAVPANLVRVAASYTTSQNQVEPAVLVLYPLRDCTNDYKKHHRATAEPFPTMYWLASPELHERVSLLEGAGFVTRFTDRLAASPKHLQVRPACCRWALLTPADRRVVEKKQWVRALQTVGIAGIRNPASVKCLHTHYAHFLATGHNLVGAWVHQALAQAESATEAATESATESGGAK</sequence>
<organism evidence="1 2">
    <name type="scientific">Aphanomyces astaci</name>
    <name type="common">Crayfish plague agent</name>
    <dbReference type="NCBI Taxonomy" id="112090"/>
    <lineage>
        <taxon>Eukaryota</taxon>
        <taxon>Sar</taxon>
        <taxon>Stramenopiles</taxon>
        <taxon>Oomycota</taxon>
        <taxon>Saprolegniomycetes</taxon>
        <taxon>Saprolegniales</taxon>
        <taxon>Verrucalvaceae</taxon>
        <taxon>Aphanomyces</taxon>
    </lineage>
</organism>
<comment type="caution">
    <text evidence="1">The sequence shown here is derived from an EMBL/GenBank/DDBJ whole genome shotgun (WGS) entry which is preliminary data.</text>
</comment>
<proteinExistence type="predicted"/>
<accession>A0A397CEN9</accession>
<dbReference type="PANTHER" id="PTHR37163:SF1">
    <property type="entry name" value="DUF501 DOMAIN-CONTAINING PROTEIN"/>
    <property type="match status" value="1"/>
</dbReference>
<evidence type="ECO:0000313" key="2">
    <source>
        <dbReference type="Proteomes" id="UP000265716"/>
    </source>
</evidence>
<dbReference type="Proteomes" id="UP000265716">
    <property type="component" value="Unassembled WGS sequence"/>
</dbReference>
<evidence type="ECO:0008006" key="3">
    <source>
        <dbReference type="Google" id="ProtNLM"/>
    </source>
</evidence>
<gene>
    <name evidence="1" type="ORF">DYB38_010482</name>
</gene>